<accession>A0A7M5V665</accession>
<dbReference type="Proteomes" id="UP000594262">
    <property type="component" value="Unplaced"/>
</dbReference>
<dbReference type="AlphaFoldDB" id="A0A7M5V665"/>
<feature type="chain" id="PRO_5029723948" description="Cnidarian restricted protein" evidence="1">
    <location>
        <begin position="19"/>
        <end position="172"/>
    </location>
</feature>
<evidence type="ECO:0008006" key="4">
    <source>
        <dbReference type="Google" id="ProtNLM"/>
    </source>
</evidence>
<keyword evidence="3" id="KW-1185">Reference proteome</keyword>
<sequence length="172" mass="19811">MNFSTLFMLTFSMLVVQALPNRKSEKENVTISVPKKTLDADQVEIPEEMFTAMKPITKYFFKAVKKLLTKSNTTERNTKQKTKKVSKAFFKSFVNPIAKYYGRHMKALRPLTSTVEEQQKLKLPTDPQIMRFAGIGGGYDGFDGCLQCHYHQGYDCMFCNVMFGYICCFPDY</sequence>
<protein>
    <recommendedName>
        <fullName evidence="4">Cnidarian restricted protein</fullName>
    </recommendedName>
</protein>
<dbReference type="EnsemblMetazoa" id="CLYHEMT012092.1">
    <property type="protein sequence ID" value="CLYHEMP012092.1"/>
    <property type="gene ID" value="CLYHEMG012092"/>
</dbReference>
<reference evidence="2" key="1">
    <citation type="submission" date="2021-01" db="UniProtKB">
        <authorList>
            <consortium name="EnsemblMetazoa"/>
        </authorList>
    </citation>
    <scope>IDENTIFICATION</scope>
</reference>
<evidence type="ECO:0000313" key="3">
    <source>
        <dbReference type="Proteomes" id="UP000594262"/>
    </source>
</evidence>
<keyword evidence="1" id="KW-0732">Signal</keyword>
<evidence type="ECO:0000256" key="1">
    <source>
        <dbReference type="SAM" id="SignalP"/>
    </source>
</evidence>
<evidence type="ECO:0000313" key="2">
    <source>
        <dbReference type="EnsemblMetazoa" id="CLYHEMP012092.1"/>
    </source>
</evidence>
<organism evidence="2 3">
    <name type="scientific">Clytia hemisphaerica</name>
    <dbReference type="NCBI Taxonomy" id="252671"/>
    <lineage>
        <taxon>Eukaryota</taxon>
        <taxon>Metazoa</taxon>
        <taxon>Cnidaria</taxon>
        <taxon>Hydrozoa</taxon>
        <taxon>Hydroidolina</taxon>
        <taxon>Leptothecata</taxon>
        <taxon>Obeliida</taxon>
        <taxon>Clytiidae</taxon>
        <taxon>Clytia</taxon>
    </lineage>
</organism>
<name>A0A7M5V665_9CNID</name>
<feature type="signal peptide" evidence="1">
    <location>
        <begin position="1"/>
        <end position="18"/>
    </location>
</feature>
<proteinExistence type="predicted"/>